<dbReference type="RefSeq" id="WP_069835603.1">
    <property type="nucleotide sequence ID" value="NZ_MDGQ01000005.1"/>
</dbReference>
<organism evidence="5 6">
    <name type="scientific">Roseivirga misakiensis</name>
    <dbReference type="NCBI Taxonomy" id="1563681"/>
    <lineage>
        <taxon>Bacteria</taxon>
        <taxon>Pseudomonadati</taxon>
        <taxon>Bacteroidota</taxon>
        <taxon>Cytophagia</taxon>
        <taxon>Cytophagales</taxon>
        <taxon>Roseivirgaceae</taxon>
        <taxon>Roseivirga</taxon>
    </lineage>
</organism>
<dbReference type="AlphaFoldDB" id="A0A1E5SY92"/>
<name>A0A1E5SY92_9BACT</name>
<dbReference type="EC" id="2.4.2.3" evidence="1"/>
<dbReference type="InterPro" id="IPR035994">
    <property type="entry name" value="Nucleoside_phosphorylase_sf"/>
</dbReference>
<evidence type="ECO:0000313" key="6">
    <source>
        <dbReference type="Proteomes" id="UP000095552"/>
    </source>
</evidence>
<proteinExistence type="predicted"/>
<dbReference type="Proteomes" id="UP000095552">
    <property type="component" value="Unassembled WGS sequence"/>
</dbReference>
<comment type="caution">
    <text evidence="5">The sequence shown here is derived from an EMBL/GenBank/DDBJ whole genome shotgun (WGS) entry which is preliminary data.</text>
</comment>
<dbReference type="SUPFAM" id="SSF53167">
    <property type="entry name" value="Purine and uridine phosphorylases"/>
    <property type="match status" value="1"/>
</dbReference>
<dbReference type="GO" id="GO:0004850">
    <property type="term" value="F:uridine phosphorylase activity"/>
    <property type="evidence" value="ECO:0007669"/>
    <property type="project" value="UniProtKB-EC"/>
</dbReference>
<dbReference type="STRING" id="1563681.BFP71_11460"/>
<dbReference type="PANTHER" id="PTHR43691">
    <property type="entry name" value="URIDINE PHOSPHORYLASE"/>
    <property type="match status" value="1"/>
</dbReference>
<reference evidence="5 6" key="1">
    <citation type="submission" date="2016-08" db="EMBL/GenBank/DDBJ databases">
        <title>Draft genome of Fabibacter sp. strain SK-8.</title>
        <authorList>
            <person name="Wong S.-K."/>
            <person name="Hamasaki K."/>
            <person name="Yoshizawa S."/>
        </authorList>
    </citation>
    <scope>NUCLEOTIDE SEQUENCE [LARGE SCALE GENOMIC DNA]</scope>
    <source>
        <strain evidence="5 6">SK-8</strain>
    </source>
</reference>
<comment type="catalytic activity">
    <reaction evidence="3">
        <text>uridine + phosphate = alpha-D-ribose 1-phosphate + uracil</text>
        <dbReference type="Rhea" id="RHEA:24388"/>
        <dbReference type="ChEBI" id="CHEBI:16704"/>
        <dbReference type="ChEBI" id="CHEBI:17568"/>
        <dbReference type="ChEBI" id="CHEBI:43474"/>
        <dbReference type="ChEBI" id="CHEBI:57720"/>
        <dbReference type="EC" id="2.4.2.3"/>
    </reaction>
</comment>
<evidence type="ECO:0000313" key="5">
    <source>
        <dbReference type="EMBL" id="OEK04098.1"/>
    </source>
</evidence>
<dbReference type="CDD" id="cd00436">
    <property type="entry name" value="UP_TbUP-like"/>
    <property type="match status" value="1"/>
</dbReference>
<feature type="domain" description="Nucleoside phosphorylase" evidence="4">
    <location>
        <begin position="31"/>
        <end position="280"/>
    </location>
</feature>
<gene>
    <name evidence="5" type="ORF">BFP71_11460</name>
</gene>
<dbReference type="Pfam" id="PF01048">
    <property type="entry name" value="PNP_UDP_1"/>
    <property type="match status" value="1"/>
</dbReference>
<evidence type="ECO:0000256" key="2">
    <source>
        <dbReference type="ARBA" id="ARBA00021980"/>
    </source>
</evidence>
<dbReference type="Gene3D" id="3.40.50.1580">
    <property type="entry name" value="Nucleoside phosphorylase domain"/>
    <property type="match status" value="1"/>
</dbReference>
<dbReference type="PANTHER" id="PTHR43691:SF11">
    <property type="entry name" value="FI09636P-RELATED"/>
    <property type="match status" value="1"/>
</dbReference>
<evidence type="ECO:0000256" key="1">
    <source>
        <dbReference type="ARBA" id="ARBA00011888"/>
    </source>
</evidence>
<dbReference type="GO" id="GO:0009116">
    <property type="term" value="P:nucleoside metabolic process"/>
    <property type="evidence" value="ECO:0007669"/>
    <property type="project" value="InterPro"/>
</dbReference>
<dbReference type="OrthoDB" id="9772602at2"/>
<evidence type="ECO:0000259" key="4">
    <source>
        <dbReference type="Pfam" id="PF01048"/>
    </source>
</evidence>
<evidence type="ECO:0000256" key="3">
    <source>
        <dbReference type="ARBA" id="ARBA00048447"/>
    </source>
</evidence>
<sequence length="286" mass="32330">MVRIPESELILTDDGRVYHLNLLPEMVADTIIVVGDPDRVPKVSRYFDQVEHRVNSRELVTHTGSISGTRLSVMSSGMGTDNVELLMTELDALVNVNLKTRMVNKELKELRIIRIGTSGCLQEDIPIDAHLVSEAALGLDTLMSFYDWKSNERINEFLASLRNQLDLNFDPYLAEASSELLALFQTDFHRGVTITAPGFYAPQGRQVRLKPRIDGMVDKLAQMETPFGRFTNLEMETAGYYAMAKLLGHQMISLNALIANRPRQEFSENHEAAVDRLIQRVIERLI</sequence>
<protein>
    <recommendedName>
        <fullName evidence="2">Uridine phosphorylase</fullName>
        <ecNumber evidence="1">2.4.2.3</ecNumber>
    </recommendedName>
</protein>
<dbReference type="GO" id="GO:0005829">
    <property type="term" value="C:cytosol"/>
    <property type="evidence" value="ECO:0007669"/>
    <property type="project" value="TreeGrafter"/>
</dbReference>
<keyword evidence="6" id="KW-1185">Reference proteome</keyword>
<dbReference type="InterPro" id="IPR000845">
    <property type="entry name" value="Nucleoside_phosphorylase_d"/>
</dbReference>
<dbReference type="EMBL" id="MDGQ01000005">
    <property type="protein sequence ID" value="OEK04098.1"/>
    <property type="molecule type" value="Genomic_DNA"/>
</dbReference>
<accession>A0A1E5SY92</accession>